<dbReference type="GO" id="GO:0006508">
    <property type="term" value="P:proteolysis"/>
    <property type="evidence" value="ECO:0007669"/>
    <property type="project" value="UniProtKB-KW"/>
</dbReference>
<dbReference type="SUPFAM" id="SSF54001">
    <property type="entry name" value="Cysteine proteinases"/>
    <property type="match status" value="1"/>
</dbReference>
<feature type="domain" description="UBA" evidence="6">
    <location>
        <begin position="20"/>
        <end position="61"/>
    </location>
</feature>
<keyword evidence="3" id="KW-0833">Ubl conjugation pathway</keyword>
<name>A0A158R2W2_NIPBR</name>
<dbReference type="EMBL" id="UYSL01022499">
    <property type="protein sequence ID" value="VDL80601.1"/>
    <property type="molecule type" value="Genomic_DNA"/>
</dbReference>
<dbReference type="Pfam" id="PF25010">
    <property type="entry name" value="ARM_UBP24_USP9X-Y"/>
    <property type="match status" value="1"/>
</dbReference>
<feature type="compositionally biased region" description="Acidic residues" evidence="5">
    <location>
        <begin position="748"/>
        <end position="757"/>
    </location>
</feature>
<dbReference type="InterPro" id="IPR038765">
    <property type="entry name" value="Papain-like_cys_pep_sf"/>
</dbReference>
<dbReference type="GO" id="GO:0016579">
    <property type="term" value="P:protein deubiquitination"/>
    <property type="evidence" value="ECO:0007669"/>
    <property type="project" value="InterPro"/>
</dbReference>
<feature type="region of interest" description="Disordered" evidence="5">
    <location>
        <begin position="62"/>
        <end position="85"/>
    </location>
</feature>
<evidence type="ECO:0000259" key="7">
    <source>
        <dbReference type="PROSITE" id="PS50235"/>
    </source>
</evidence>
<organism evidence="10">
    <name type="scientific">Nippostrongylus brasiliensis</name>
    <name type="common">Rat hookworm</name>
    <dbReference type="NCBI Taxonomy" id="27835"/>
    <lineage>
        <taxon>Eukaryota</taxon>
        <taxon>Metazoa</taxon>
        <taxon>Ecdysozoa</taxon>
        <taxon>Nematoda</taxon>
        <taxon>Chromadorea</taxon>
        <taxon>Rhabditida</taxon>
        <taxon>Rhabditina</taxon>
        <taxon>Rhabditomorpha</taxon>
        <taxon>Strongyloidea</taxon>
        <taxon>Heligmosomidae</taxon>
        <taxon>Nippostrongylus</taxon>
    </lineage>
</organism>
<dbReference type="PROSITE" id="PS00972">
    <property type="entry name" value="USP_1"/>
    <property type="match status" value="1"/>
</dbReference>
<dbReference type="OMA" id="WIERTEL"/>
<keyword evidence="2" id="KW-0645">Protease</keyword>
<reference evidence="8 9" key="2">
    <citation type="submission" date="2018-11" db="EMBL/GenBank/DDBJ databases">
        <authorList>
            <consortium name="Pathogen Informatics"/>
        </authorList>
    </citation>
    <scope>NUCLEOTIDE SEQUENCE [LARGE SCALE GENOMIC DNA]</scope>
</reference>
<evidence type="ECO:0000256" key="3">
    <source>
        <dbReference type="ARBA" id="ARBA00022786"/>
    </source>
</evidence>
<evidence type="ECO:0000256" key="5">
    <source>
        <dbReference type="SAM" id="MobiDB-lite"/>
    </source>
</evidence>
<dbReference type="WBParaSite" id="NBR_0001698701-mRNA-1">
    <property type="protein sequence ID" value="NBR_0001698701-mRNA-1"/>
    <property type="gene ID" value="NBR_0001698701"/>
</dbReference>
<keyword evidence="4" id="KW-0378">Hydrolase</keyword>
<dbReference type="Gene3D" id="1.10.8.10">
    <property type="entry name" value="DNA helicase RuvA subunit, C-terminal domain"/>
    <property type="match status" value="1"/>
</dbReference>
<proteinExistence type="inferred from homology"/>
<dbReference type="PANTHER" id="PTHR24006">
    <property type="entry name" value="UBIQUITIN CARBOXYL-TERMINAL HYDROLASE"/>
    <property type="match status" value="1"/>
</dbReference>
<dbReference type="PROSITE" id="PS50030">
    <property type="entry name" value="UBA"/>
    <property type="match status" value="1"/>
</dbReference>
<evidence type="ECO:0000259" key="6">
    <source>
        <dbReference type="PROSITE" id="PS50030"/>
    </source>
</evidence>
<feature type="region of interest" description="Disordered" evidence="5">
    <location>
        <begin position="1"/>
        <end position="21"/>
    </location>
</feature>
<dbReference type="InterPro" id="IPR050164">
    <property type="entry name" value="Peptidase_C19"/>
</dbReference>
<dbReference type="GO" id="GO:0004843">
    <property type="term" value="F:cysteine-type deubiquitinase activity"/>
    <property type="evidence" value="ECO:0007669"/>
    <property type="project" value="InterPro"/>
</dbReference>
<evidence type="ECO:0000313" key="9">
    <source>
        <dbReference type="Proteomes" id="UP000271162"/>
    </source>
</evidence>
<dbReference type="InterPro" id="IPR015940">
    <property type="entry name" value="UBA"/>
</dbReference>
<comment type="similarity">
    <text evidence="1">Belongs to the peptidase C19 family.</text>
</comment>
<evidence type="ECO:0000256" key="4">
    <source>
        <dbReference type="ARBA" id="ARBA00022801"/>
    </source>
</evidence>
<dbReference type="PROSITE" id="PS50235">
    <property type="entry name" value="USP_3"/>
    <property type="match status" value="1"/>
</dbReference>
<dbReference type="InterPro" id="IPR028889">
    <property type="entry name" value="USP"/>
</dbReference>
<evidence type="ECO:0000256" key="2">
    <source>
        <dbReference type="ARBA" id="ARBA00022670"/>
    </source>
</evidence>
<dbReference type="InterPro" id="IPR001394">
    <property type="entry name" value="Peptidase_C19_UCH"/>
</dbReference>
<dbReference type="PANTHER" id="PTHR24006:SF933">
    <property type="entry name" value="UBA DOMAIN-CONTAINING PROTEIN"/>
    <property type="match status" value="1"/>
</dbReference>
<dbReference type="STRING" id="27835.A0A158R2W2"/>
<dbReference type="GO" id="GO:0005634">
    <property type="term" value="C:nucleus"/>
    <property type="evidence" value="ECO:0007669"/>
    <property type="project" value="TreeGrafter"/>
</dbReference>
<accession>A0A158R2W2</accession>
<gene>
    <name evidence="8" type="ORF">NBR_LOCUS16988</name>
</gene>
<dbReference type="Proteomes" id="UP000271162">
    <property type="component" value="Unassembled WGS sequence"/>
</dbReference>
<keyword evidence="9" id="KW-1185">Reference proteome</keyword>
<evidence type="ECO:0000313" key="8">
    <source>
        <dbReference type="EMBL" id="VDL80601.1"/>
    </source>
</evidence>
<dbReference type="GO" id="GO:0005829">
    <property type="term" value="C:cytosol"/>
    <property type="evidence" value="ECO:0007669"/>
    <property type="project" value="TreeGrafter"/>
</dbReference>
<sequence length="1579" mass="178321">MRSSTAVESTSSQDSDFVDDDDEDSKIATLFASGFDGEDIEVALRESNNDITKACELLSSSAQASEEVSEGGTIVKDDSDAGPSSDIFPTPSFKCVRRVANTEDCTIFANSSAVMRCVEAAKSLLATGVSDPVCTEFVDVYLPKCILLHVSPPEPMHFNDTNLGLSVNFCREVVPLIAKRNRSFDSEKSYCDHRKTTSGKEHTHRLLQELIDLFISSSGLFFINNIIKENQSTLLPKDVAALVDGIETFRDFVDGTKLHLVLHSIANGSLRIVDEIPDKLVRDALCRAHVIDTIDKCSKWIEFLEEDPGVCNRCRLKFFLRCITCNQLDAKVFAFHELGKFIAKLNINPNILEVDLLNTWLRDNNILKHALQGNMDQPTYLEKIQPVISYMTSEMSANDLANIWSLRNGRMGVSADNFSTILVLIGRMCNIEQLGWLEQMFIKCFHANETRMYDRVFLCCKDIAIQSEIPSMSGKMLAIMWNLIEIVRGKSFATTNAIKWFTEVILDKKDLTYKDMYIKKSLECLSADSFIVQDLSRLEANLDEVKGYLRDMNLAKILYEKLSTCKEMATKNPQRSSSLTAVELSEGCNYSFIVKNLLAVLKWLITNQVVIFSNDTANALWNTLTSGGSSSEASLLFDWLSEFSVSSMMSSTLTTFLYNFCNLPAASITLDALKCLCHLLHSCEYHQLRGQVGRRCMDYMWEVLEVSENNEVADEIMQRLIEFGSYEKDRLHCGIKSGDPQREKSDDNGDNEEDMQEAENSQDSVPCDEPSSSSTPPIGELSSQHILRRIHRLLQLIAIFVESEDNLFFMSRQYPPHGTLVPGRPLRISCRMEDDPITESTLVLRTNSHESIGQFRSRLSNRLHFMFLMLHTLLQITDTKVQQSCRRILSLIPVDPAVLAALNIEDPSKRGHEKLNETVLINDFLTTDSPYMLLYTLEVMAGLLVPTCATRNSVAISNRLARAILHSNVYHHLLKLLAAPHMIAPLIQPTDRTRIFELLTLIFGVLLLGQSVLSSAITNDGQCLSDLQKCKNSDRRKDPLYEDLSTLTIESSSLIANLTAEEFNTLITTIRDAIWLCAAGWMVYSIRLPIYDNYFGTLPRYGNNDAVREAQSKSAEWIERTELKVPDAPSASLSIRSDHAEDDSIGRLVSNALELHLCVASVLDVTRSISDDVFEIWRLIGRDPVKVASQIFDLICALGANSNYGCINADFLCGKLCVLKSILGYTDEKNREELGREYMNSVLSRCIFSPVDREWAGPWESKNAMLALEILADLSEGVPQNSVCLTQFLKNYFGESRDLEWEFRPLRESRVLNHVGLQNAGGTCYMNSVLQQIFAIPGLAEQLFSFDFEDGGNDENSQLLVALQSVFTRLAKAQARLYVPREMWDTFRFYGADKLDTRQQHDAVDFFTELIDRVDSALEAQKKPLLFRPRLGGKFNYEYICYGCFHRHDGADEEFLAINLELQGTSLEDCLEHYVRDEILEGDNAYVCSVCKEKRSTLRRGSFCELPNTLAIQLKRFSYDISGRVDKKNDFCSFPMLLDMAPYCTEARAVTDRELKSLFNDVIIIIHITQILRHMWCRG</sequence>
<feature type="compositionally biased region" description="Polar residues" evidence="5">
    <location>
        <begin position="758"/>
        <end position="776"/>
    </location>
</feature>
<reference evidence="10" key="1">
    <citation type="submission" date="2016-04" db="UniProtKB">
        <authorList>
            <consortium name="WormBaseParasite"/>
        </authorList>
    </citation>
    <scope>IDENTIFICATION</scope>
</reference>
<dbReference type="InterPro" id="IPR056850">
    <property type="entry name" value="ARM_UBP34_24_USP9X_Y"/>
</dbReference>
<evidence type="ECO:0000313" key="10">
    <source>
        <dbReference type="WBParaSite" id="NBR_0001698701-mRNA-1"/>
    </source>
</evidence>
<protein>
    <submittedName>
        <fullName evidence="10">Ubiquitin carboxyl-terminal hydrolase 24 (inferred by orthology to a human protein)</fullName>
    </submittedName>
</protein>
<feature type="region of interest" description="Disordered" evidence="5">
    <location>
        <begin position="732"/>
        <end position="780"/>
    </location>
</feature>
<dbReference type="InterPro" id="IPR018200">
    <property type="entry name" value="USP_CS"/>
</dbReference>
<evidence type="ECO:0000256" key="1">
    <source>
        <dbReference type="ARBA" id="ARBA00009085"/>
    </source>
</evidence>
<dbReference type="Gene3D" id="3.90.70.10">
    <property type="entry name" value="Cysteine proteinases"/>
    <property type="match status" value="1"/>
</dbReference>
<feature type="domain" description="USP" evidence="7">
    <location>
        <begin position="1315"/>
        <end position="1579"/>
    </location>
</feature>
<dbReference type="Pfam" id="PF00443">
    <property type="entry name" value="UCH"/>
    <property type="match status" value="1"/>
</dbReference>